<keyword evidence="3" id="KW-0812">Transmembrane</keyword>
<accession>A0A9W6ZZB9</accession>
<dbReference type="InterPro" id="IPR033122">
    <property type="entry name" value="LETM1-like_RBD"/>
</dbReference>
<evidence type="ECO:0000256" key="3">
    <source>
        <dbReference type="SAM" id="Phobius"/>
    </source>
</evidence>
<keyword evidence="3" id="KW-0472">Membrane</keyword>
<comment type="caution">
    <text evidence="5">The sequence shown here is derived from an EMBL/GenBank/DDBJ whole genome shotgun (WGS) entry which is preliminary data.</text>
</comment>
<dbReference type="Pfam" id="PF07766">
    <property type="entry name" value="LETM1_RBD"/>
    <property type="match status" value="1"/>
</dbReference>
<keyword evidence="3" id="KW-1133">Transmembrane helix</keyword>
<dbReference type="OrthoDB" id="275278at2759"/>
<dbReference type="Proteomes" id="UP001165085">
    <property type="component" value="Unassembled WGS sequence"/>
</dbReference>
<evidence type="ECO:0000256" key="2">
    <source>
        <dbReference type="SAM" id="MobiDB-lite"/>
    </source>
</evidence>
<feature type="transmembrane region" description="Helical" evidence="3">
    <location>
        <begin position="443"/>
        <end position="466"/>
    </location>
</feature>
<feature type="coiled-coil region" evidence="1">
    <location>
        <begin position="223"/>
        <end position="250"/>
    </location>
</feature>
<feature type="domain" description="Letm1 RBD" evidence="4">
    <location>
        <begin position="425"/>
        <end position="493"/>
    </location>
</feature>
<dbReference type="AlphaFoldDB" id="A0A9W6ZZB9"/>
<protein>
    <recommendedName>
        <fullName evidence="4">Letm1 RBD domain-containing protein</fullName>
    </recommendedName>
</protein>
<name>A0A9W6ZZB9_9STRA</name>
<feature type="region of interest" description="Disordered" evidence="2">
    <location>
        <begin position="192"/>
        <end position="212"/>
    </location>
</feature>
<evidence type="ECO:0000313" key="5">
    <source>
        <dbReference type="EMBL" id="GMH60701.1"/>
    </source>
</evidence>
<dbReference type="GO" id="GO:0043022">
    <property type="term" value="F:ribosome binding"/>
    <property type="evidence" value="ECO:0007669"/>
    <property type="project" value="InterPro"/>
</dbReference>
<evidence type="ECO:0000313" key="6">
    <source>
        <dbReference type="Proteomes" id="UP001165085"/>
    </source>
</evidence>
<proteinExistence type="predicted"/>
<evidence type="ECO:0000256" key="1">
    <source>
        <dbReference type="SAM" id="Coils"/>
    </source>
</evidence>
<reference evidence="6" key="1">
    <citation type="journal article" date="2023" name="Commun. Biol.">
        <title>Genome analysis of Parmales, the sister group of diatoms, reveals the evolutionary specialization of diatoms from phago-mixotrophs to photoautotrophs.</title>
        <authorList>
            <person name="Ban H."/>
            <person name="Sato S."/>
            <person name="Yoshikawa S."/>
            <person name="Yamada K."/>
            <person name="Nakamura Y."/>
            <person name="Ichinomiya M."/>
            <person name="Sato N."/>
            <person name="Blanc-Mathieu R."/>
            <person name="Endo H."/>
            <person name="Kuwata A."/>
            <person name="Ogata H."/>
        </authorList>
    </citation>
    <scope>NUCLEOTIDE SEQUENCE [LARGE SCALE GENOMIC DNA]</scope>
    <source>
        <strain evidence="6">NIES 3701</strain>
    </source>
</reference>
<evidence type="ECO:0000259" key="4">
    <source>
        <dbReference type="Pfam" id="PF07766"/>
    </source>
</evidence>
<keyword evidence="6" id="KW-1185">Reference proteome</keyword>
<sequence length="544" mass="61596">MTIQDEETQQTINNTVEVDITKKPGVTRLRILRDRIWYLSTLNDVTTAELLCSLESPSSLPVLSVPRTSFVDFGSLLNKLEKLEYEMCRTGETCLANSLFNDMGSIVCTPSELDELALRMKKAREGLAIKIDNEGESTSTQIDEEEEDSKVIKELDPTVYLREDGTVDWDGALQGGEAAKKFGAAVWSRINGRDPDELNEEGRGKEEEKPKGAVVKIRETPSLRDMRISVEAQTESVAELEKEYNRLLNEGVDPTSSVGKVELSRLPLEKRKEIMEFGDNLKISQDSLSVQKINYELERIYVYLNSEIEASVTGVIPLNDRLAVAEFGLLESQMININSVDVDLLDADVLKVVVDQVVDFKRRLGIDYYVQGINLNVDTIKAWLSEVVETGRDGAFFYWKGLNLLVSDLRYSFNLITKAVTGVVLKPREVRTLRRTFRDFVTFIPFIIILIIPLTPIGHVFVFGAIQRFFPDFFPSCFTERRQNLLQLFEQSEFKELEVDEGFLEKILRIFTSVIAIVKVKAGETFKLVVSKGEGNANRKIEDE</sequence>
<organism evidence="5 6">
    <name type="scientific">Triparma strigata</name>
    <dbReference type="NCBI Taxonomy" id="1606541"/>
    <lineage>
        <taxon>Eukaryota</taxon>
        <taxon>Sar</taxon>
        <taxon>Stramenopiles</taxon>
        <taxon>Ochrophyta</taxon>
        <taxon>Bolidophyceae</taxon>
        <taxon>Parmales</taxon>
        <taxon>Triparmaceae</taxon>
        <taxon>Triparma</taxon>
    </lineage>
</organism>
<keyword evidence="1" id="KW-0175">Coiled coil</keyword>
<gene>
    <name evidence="5" type="ORF">TrST_g10574</name>
</gene>
<dbReference type="EMBL" id="BRXY01000067">
    <property type="protein sequence ID" value="GMH60701.1"/>
    <property type="molecule type" value="Genomic_DNA"/>
</dbReference>